<dbReference type="InterPro" id="IPR011598">
    <property type="entry name" value="bHLH_dom"/>
</dbReference>
<keyword evidence="4 9" id="KW-0238">DNA-binding</keyword>
<evidence type="ECO:0000256" key="5">
    <source>
        <dbReference type="ARBA" id="ARBA00023163"/>
    </source>
</evidence>
<dbReference type="PROSITE" id="PS50888">
    <property type="entry name" value="BHLH"/>
    <property type="match status" value="1"/>
</dbReference>
<keyword evidence="10" id="KW-1185">Reference proteome</keyword>
<dbReference type="InterPro" id="IPR036638">
    <property type="entry name" value="HLH_DNA-bd_sf"/>
</dbReference>
<feature type="domain" description="BHLH" evidence="8">
    <location>
        <begin position="295"/>
        <end position="345"/>
    </location>
</feature>
<evidence type="ECO:0000313" key="10">
    <source>
        <dbReference type="Proteomes" id="UP000036987"/>
    </source>
</evidence>
<evidence type="ECO:0000256" key="2">
    <source>
        <dbReference type="ARBA" id="ARBA00005510"/>
    </source>
</evidence>
<evidence type="ECO:0000256" key="7">
    <source>
        <dbReference type="SAM" id="MobiDB-lite"/>
    </source>
</evidence>
<dbReference type="Gene3D" id="4.10.280.10">
    <property type="entry name" value="Helix-loop-helix DNA-binding domain"/>
    <property type="match status" value="1"/>
</dbReference>
<dbReference type="Pfam" id="PF00010">
    <property type="entry name" value="HLH"/>
    <property type="match status" value="1"/>
</dbReference>
<dbReference type="PANTHER" id="PTHR16223">
    <property type="entry name" value="TRANSCRIPTION FACTOR BHLH83-RELATED"/>
    <property type="match status" value="1"/>
</dbReference>
<dbReference type="GO" id="GO:0005634">
    <property type="term" value="C:nucleus"/>
    <property type="evidence" value="ECO:0000318"/>
    <property type="project" value="GO_Central"/>
</dbReference>
<accession>A0A0K9PC85</accession>
<evidence type="ECO:0000256" key="3">
    <source>
        <dbReference type="ARBA" id="ARBA00023015"/>
    </source>
</evidence>
<evidence type="ECO:0000259" key="8">
    <source>
        <dbReference type="PROSITE" id="PS50888"/>
    </source>
</evidence>
<evidence type="ECO:0000256" key="1">
    <source>
        <dbReference type="ARBA" id="ARBA00004123"/>
    </source>
</evidence>
<organism evidence="9 10">
    <name type="scientific">Zostera marina</name>
    <name type="common">Eelgrass</name>
    <dbReference type="NCBI Taxonomy" id="29655"/>
    <lineage>
        <taxon>Eukaryota</taxon>
        <taxon>Viridiplantae</taxon>
        <taxon>Streptophyta</taxon>
        <taxon>Embryophyta</taxon>
        <taxon>Tracheophyta</taxon>
        <taxon>Spermatophyta</taxon>
        <taxon>Magnoliopsida</taxon>
        <taxon>Liliopsida</taxon>
        <taxon>Zosteraceae</taxon>
        <taxon>Zostera</taxon>
    </lineage>
</organism>
<evidence type="ECO:0000313" key="9">
    <source>
        <dbReference type="EMBL" id="KMZ66581.1"/>
    </source>
</evidence>
<dbReference type="Proteomes" id="UP000036987">
    <property type="component" value="Unassembled WGS sequence"/>
</dbReference>
<dbReference type="GO" id="GO:0046983">
    <property type="term" value="F:protein dimerization activity"/>
    <property type="evidence" value="ECO:0007669"/>
    <property type="project" value="InterPro"/>
</dbReference>
<feature type="region of interest" description="Disordered" evidence="7">
    <location>
        <begin position="93"/>
        <end position="143"/>
    </location>
</feature>
<evidence type="ECO:0000256" key="6">
    <source>
        <dbReference type="ARBA" id="ARBA00023242"/>
    </source>
</evidence>
<keyword evidence="3" id="KW-0805">Transcription regulation</keyword>
<dbReference type="OrthoDB" id="2019494at2759"/>
<comment type="similarity">
    <text evidence="2">Belongs to the bHLH protein family.</text>
</comment>
<dbReference type="GO" id="GO:0006357">
    <property type="term" value="P:regulation of transcription by RNA polymerase II"/>
    <property type="evidence" value="ECO:0000318"/>
    <property type="project" value="GO_Central"/>
</dbReference>
<feature type="compositionally biased region" description="Polar residues" evidence="7">
    <location>
        <begin position="112"/>
        <end position="124"/>
    </location>
</feature>
<dbReference type="InterPro" id="IPR045843">
    <property type="entry name" value="IND-like"/>
</dbReference>
<sequence length="365" mass="40028">MYGSPSMSKDLNLPFPLSPYKQAKEDPDVRRQKQQPHVSSSGLLRYRTAPGNFLGEVCDETVATESMFARFMGPDVRDEEKHHQSSTNHEVAITGEFPSSDPPHMFFHSPLQHHQPQMSSSISPVGTGPLDREAATGGGAGNLVRHSSSPVGFLSHSNSENGFAGIRSMSGFGGSSEGRTSSGRLKGQISFSSQHISELGSESMDRSSPGEGGSNRCYIPGYPIVSLGDSVPISDEFGTVGRKRGIRDPSESQNHVPTLMHHFSLPKTATEVAATERIMQFQDFVPCKIRAKRGCATHPRSVAERVRRTRISERMRKLQELVPNMDKQTNTADMLDFAVDYIKDLQGEAKMLSENRAKCTCSRSD</sequence>
<dbReference type="OMA" id="TERIMQF"/>
<dbReference type="GO" id="GO:0000981">
    <property type="term" value="F:DNA-binding transcription factor activity, RNA polymerase II-specific"/>
    <property type="evidence" value="ECO:0000318"/>
    <property type="project" value="GO_Central"/>
</dbReference>
<keyword evidence="6" id="KW-0539">Nucleus</keyword>
<dbReference type="GO" id="GO:0000978">
    <property type="term" value="F:RNA polymerase II cis-regulatory region sequence-specific DNA binding"/>
    <property type="evidence" value="ECO:0000318"/>
    <property type="project" value="GO_Central"/>
</dbReference>
<dbReference type="PANTHER" id="PTHR16223:SF125">
    <property type="entry name" value="OS08G0506700 PROTEIN"/>
    <property type="match status" value="1"/>
</dbReference>
<dbReference type="SMART" id="SM00353">
    <property type="entry name" value="HLH"/>
    <property type="match status" value="1"/>
</dbReference>
<gene>
    <name evidence="9" type="ORF">ZOSMA_293G00070</name>
</gene>
<dbReference type="EMBL" id="LFYR01000964">
    <property type="protein sequence ID" value="KMZ66581.1"/>
    <property type="molecule type" value="Genomic_DNA"/>
</dbReference>
<dbReference type="STRING" id="29655.A0A0K9PC85"/>
<keyword evidence="5" id="KW-0804">Transcription</keyword>
<feature type="region of interest" description="Disordered" evidence="7">
    <location>
        <begin position="195"/>
        <end position="215"/>
    </location>
</feature>
<comment type="subcellular location">
    <subcellularLocation>
        <location evidence="1">Nucleus</location>
    </subcellularLocation>
</comment>
<comment type="caution">
    <text evidence="9">The sequence shown here is derived from an EMBL/GenBank/DDBJ whole genome shotgun (WGS) entry which is preliminary data.</text>
</comment>
<dbReference type="AlphaFoldDB" id="A0A0K9PC85"/>
<name>A0A0K9PC85_ZOSMR</name>
<feature type="compositionally biased region" description="Basic and acidic residues" evidence="7">
    <location>
        <begin position="22"/>
        <end position="31"/>
    </location>
</feature>
<dbReference type="FunFam" id="4.10.280.10:FF:000021">
    <property type="entry name" value="Transcription factor bHLH130 family"/>
    <property type="match status" value="1"/>
</dbReference>
<protein>
    <submittedName>
        <fullName evidence="9">Basic helix-loop-helix (BHLH) DNA-binding superfamily</fullName>
    </submittedName>
</protein>
<feature type="region of interest" description="Disordered" evidence="7">
    <location>
        <begin position="1"/>
        <end position="44"/>
    </location>
</feature>
<proteinExistence type="inferred from homology"/>
<reference evidence="10" key="1">
    <citation type="journal article" date="2016" name="Nature">
        <title>The genome of the seagrass Zostera marina reveals angiosperm adaptation to the sea.</title>
        <authorList>
            <person name="Olsen J.L."/>
            <person name="Rouze P."/>
            <person name="Verhelst B."/>
            <person name="Lin Y.-C."/>
            <person name="Bayer T."/>
            <person name="Collen J."/>
            <person name="Dattolo E."/>
            <person name="De Paoli E."/>
            <person name="Dittami S."/>
            <person name="Maumus F."/>
            <person name="Michel G."/>
            <person name="Kersting A."/>
            <person name="Lauritano C."/>
            <person name="Lohaus R."/>
            <person name="Toepel M."/>
            <person name="Tonon T."/>
            <person name="Vanneste K."/>
            <person name="Amirebrahimi M."/>
            <person name="Brakel J."/>
            <person name="Bostroem C."/>
            <person name="Chovatia M."/>
            <person name="Grimwood J."/>
            <person name="Jenkins J.W."/>
            <person name="Jueterbock A."/>
            <person name="Mraz A."/>
            <person name="Stam W.T."/>
            <person name="Tice H."/>
            <person name="Bornberg-Bauer E."/>
            <person name="Green P.J."/>
            <person name="Pearson G.A."/>
            <person name="Procaccini G."/>
            <person name="Duarte C.M."/>
            <person name="Schmutz J."/>
            <person name="Reusch T.B.H."/>
            <person name="Van de Peer Y."/>
        </authorList>
    </citation>
    <scope>NUCLEOTIDE SEQUENCE [LARGE SCALE GENOMIC DNA]</scope>
    <source>
        <strain evidence="10">cv. Finnish</strain>
    </source>
</reference>
<evidence type="ECO:0000256" key="4">
    <source>
        <dbReference type="ARBA" id="ARBA00023125"/>
    </source>
</evidence>
<dbReference type="SUPFAM" id="SSF47459">
    <property type="entry name" value="HLH, helix-loop-helix DNA-binding domain"/>
    <property type="match status" value="1"/>
</dbReference>